<name>A0A498QI53_9MYCO</name>
<gene>
    <name evidence="1" type="ORF">LAUMK13_04902</name>
</gene>
<dbReference type="Proteomes" id="UP000267289">
    <property type="component" value="Unassembled WGS sequence"/>
</dbReference>
<accession>A0A498QI53</accession>
<evidence type="ECO:0000313" key="2">
    <source>
        <dbReference type="Proteomes" id="UP000267289"/>
    </source>
</evidence>
<reference evidence="1 2" key="1">
    <citation type="submission" date="2018-09" db="EMBL/GenBank/DDBJ databases">
        <authorList>
            <person name="Tagini F."/>
        </authorList>
    </citation>
    <scope>NUCLEOTIDE SEQUENCE [LARGE SCALE GENOMIC DNA]</scope>
    <source>
        <strain evidence="1 2">MK13</strain>
    </source>
</reference>
<keyword evidence="2" id="KW-1185">Reference proteome</keyword>
<dbReference type="EMBL" id="UPHQ01000256">
    <property type="protein sequence ID" value="VBA44182.1"/>
    <property type="molecule type" value="Genomic_DNA"/>
</dbReference>
<sequence>MPASRQVRCLVYGVNFDKPAHLLDFWKGRKITPASQGAQANRDQRPGNE</sequence>
<proteinExistence type="predicted"/>
<organism evidence="1 2">
    <name type="scientific">Mycobacterium innocens</name>
    <dbReference type="NCBI Taxonomy" id="2341083"/>
    <lineage>
        <taxon>Bacteria</taxon>
        <taxon>Bacillati</taxon>
        <taxon>Actinomycetota</taxon>
        <taxon>Actinomycetes</taxon>
        <taxon>Mycobacteriales</taxon>
        <taxon>Mycobacteriaceae</taxon>
        <taxon>Mycobacterium</taxon>
    </lineage>
</organism>
<evidence type="ECO:0000313" key="1">
    <source>
        <dbReference type="EMBL" id="VBA44182.1"/>
    </source>
</evidence>
<dbReference type="AlphaFoldDB" id="A0A498QI53"/>
<protein>
    <submittedName>
        <fullName evidence="1">Uncharacterized protein</fullName>
    </submittedName>
</protein>